<evidence type="ECO:0000313" key="2">
    <source>
        <dbReference type="Proteomes" id="UP000184001"/>
    </source>
</evidence>
<protein>
    <submittedName>
        <fullName evidence="1">Uncharacterized protein</fullName>
    </submittedName>
</protein>
<comment type="caution">
    <text evidence="1">The sequence shown here is derived from an EMBL/GenBank/DDBJ whole genome shotgun (WGS) entry which is preliminary data.</text>
</comment>
<dbReference type="EMBL" id="FQZR01000003">
    <property type="protein sequence ID" value="SHJ01976.1"/>
    <property type="molecule type" value="Genomic_DNA"/>
</dbReference>
<evidence type="ECO:0000313" key="1">
    <source>
        <dbReference type="EMBL" id="SHJ01976.1"/>
    </source>
</evidence>
<sequence>MQVAGSTEHSQKSFAEIMAEQLEEQQNMFVDGGGAVDTQATISSLSVSNRHVGVKDSTATVGYDLLAADDVIMSNGIKAMMKRQRAYRHMLESHSAAIVR</sequence>
<name>A0A8G2FAW3_9BACT</name>
<dbReference type="AlphaFoldDB" id="A0A8G2FAW3"/>
<dbReference type="RefSeq" id="WP_020000654.1">
    <property type="nucleotide sequence ID" value="NZ_CP192219.1"/>
</dbReference>
<proteinExistence type="predicted"/>
<reference evidence="1 2" key="1">
    <citation type="submission" date="2016-11" db="EMBL/GenBank/DDBJ databases">
        <authorList>
            <person name="Varghese N."/>
            <person name="Submissions S."/>
        </authorList>
    </citation>
    <scope>NUCLEOTIDE SEQUENCE [LARGE SCALE GENOMIC DNA]</scope>
    <source>
        <strain evidence="1 2">DSM 17919</strain>
    </source>
</reference>
<dbReference type="Proteomes" id="UP000184001">
    <property type="component" value="Unassembled WGS sequence"/>
</dbReference>
<gene>
    <name evidence="1" type="ORF">SAMN05660830_01378</name>
</gene>
<accession>A0A8G2FAW3</accession>
<organism evidence="1 2">
    <name type="scientific">Halodesulfovibrio aestuarii</name>
    <dbReference type="NCBI Taxonomy" id="126333"/>
    <lineage>
        <taxon>Bacteria</taxon>
        <taxon>Pseudomonadati</taxon>
        <taxon>Thermodesulfobacteriota</taxon>
        <taxon>Desulfovibrionia</taxon>
        <taxon>Desulfovibrionales</taxon>
        <taxon>Desulfovibrionaceae</taxon>
        <taxon>Halodesulfovibrio</taxon>
    </lineage>
</organism>